<dbReference type="Gene3D" id="3.30.200.20">
    <property type="entry name" value="Phosphorylase Kinase, domain 1"/>
    <property type="match status" value="1"/>
</dbReference>
<dbReference type="InterPro" id="IPR011009">
    <property type="entry name" value="Kinase-like_dom_sf"/>
</dbReference>
<accession>A0A0F8XBB8</accession>
<dbReference type="InterPro" id="IPR051035">
    <property type="entry name" value="Mito_inheritance_9"/>
</dbReference>
<dbReference type="STRING" id="308745.A0A0F8XBB8"/>
<evidence type="ECO:0000259" key="1">
    <source>
        <dbReference type="Pfam" id="PF01636"/>
    </source>
</evidence>
<protein>
    <recommendedName>
        <fullName evidence="1">Aminoglycoside phosphotransferase domain-containing protein</fullName>
    </recommendedName>
</protein>
<dbReference type="AlphaFoldDB" id="A0A0F8XBB8"/>
<evidence type="ECO:0000313" key="3">
    <source>
        <dbReference type="Proteomes" id="UP000034291"/>
    </source>
</evidence>
<dbReference type="GO" id="GO:0005739">
    <property type="term" value="C:mitochondrion"/>
    <property type="evidence" value="ECO:0007669"/>
    <property type="project" value="TreeGrafter"/>
</dbReference>
<dbReference type="SUPFAM" id="SSF56112">
    <property type="entry name" value="Protein kinase-like (PK-like)"/>
    <property type="match status" value="1"/>
</dbReference>
<dbReference type="PANTHER" id="PTHR36091">
    <property type="entry name" value="ALTERED INHERITANCE OF MITOCHONDRIA PROTEIN 9, MITOCHONDRIAL"/>
    <property type="match status" value="1"/>
</dbReference>
<dbReference type="InterPro" id="IPR002575">
    <property type="entry name" value="Aminoglycoside_PTrfase"/>
</dbReference>
<evidence type="ECO:0000313" key="2">
    <source>
        <dbReference type="EMBL" id="KKK20912.1"/>
    </source>
</evidence>
<dbReference type="PANTHER" id="PTHR36091:SF2">
    <property type="entry name" value="AMINOGLYCOSIDE PHOSPHOTRANSFERASE DOMAIN-CONTAINING PROTEIN"/>
    <property type="match status" value="1"/>
</dbReference>
<dbReference type="Proteomes" id="UP000034291">
    <property type="component" value="Unassembled WGS sequence"/>
</dbReference>
<dbReference type="Gene3D" id="3.90.1200.10">
    <property type="match status" value="1"/>
</dbReference>
<gene>
    <name evidence="2" type="ORF">ARAM_004504</name>
</gene>
<comment type="caution">
    <text evidence="2">The sequence shown here is derived from an EMBL/GenBank/DDBJ whole genome shotgun (WGS) entry which is preliminary data.</text>
</comment>
<name>A0A0F8XBB8_9EURO</name>
<dbReference type="EMBL" id="JZBS01001913">
    <property type="protein sequence ID" value="KKK20912.1"/>
    <property type="molecule type" value="Genomic_DNA"/>
</dbReference>
<keyword evidence="3" id="KW-1185">Reference proteome</keyword>
<dbReference type="Pfam" id="PF01636">
    <property type="entry name" value="APH"/>
    <property type="match status" value="1"/>
</dbReference>
<organism evidence="2 3">
    <name type="scientific">Aspergillus rambellii</name>
    <dbReference type="NCBI Taxonomy" id="308745"/>
    <lineage>
        <taxon>Eukaryota</taxon>
        <taxon>Fungi</taxon>
        <taxon>Dikarya</taxon>
        <taxon>Ascomycota</taxon>
        <taxon>Pezizomycotina</taxon>
        <taxon>Eurotiomycetes</taxon>
        <taxon>Eurotiomycetidae</taxon>
        <taxon>Eurotiales</taxon>
        <taxon>Aspergillaceae</taxon>
        <taxon>Aspergillus</taxon>
        <taxon>Aspergillus subgen. Nidulantes</taxon>
    </lineage>
</organism>
<feature type="domain" description="Aminoglycoside phosphotransferase" evidence="1">
    <location>
        <begin position="93"/>
        <end position="359"/>
    </location>
</feature>
<proteinExistence type="predicted"/>
<reference evidence="2 3" key="1">
    <citation type="submission" date="2015-02" db="EMBL/GenBank/DDBJ databases">
        <title>Draft Genome Sequences of Two Closely-Related Aflatoxigenic Aspergillus Species Obtained from the Cote d'Ivoire.</title>
        <authorList>
            <person name="Moore G.G."/>
            <person name="Beltz S.B."/>
            <person name="Mack B.M."/>
        </authorList>
    </citation>
    <scope>NUCLEOTIDE SEQUENCE [LARGE SCALE GENOMIC DNA]</scope>
    <source>
        <strain evidence="2 3">SRRC1468</strain>
    </source>
</reference>
<dbReference type="OrthoDB" id="10003767at2759"/>
<sequence length="575" mass="66070">MRARNFYHHFRARFLPFYRHGAQQAREMTGRVHQPVRNSNKELSQYTSGRWIYNEHIRLAERYLEFDLPALKTAIAAASGRSTSDIVSFVKLSEGGFNRVLQATFKDGECIIARLPYPSTAPEHYTVASEVATLDYLRLQGIPTPKVYDWCSTRANPVGAEYIIMEKLDGTPLGDIWYTVTPKEQHSIMKQIIEWEARLMSLKFPASGSIYYQKDIPFERTIPLLVHNNREFCIGPIAHYSWWHDERATLNINRGPWATSGDIFRAVGERELNWTKTYAKPRLPYERLYREIHHFRQVSPDNHIRDLSDYLTLVPCLGFKAERPLNRPVIRHPDFQPNNILVSEANKIIGLIDWQHCSILPLGLAAGIPKHFQNYGDPDSEKLIEPTIDLPPNYDSLPQSEQVSLRETIRKRLVHFLYAAFTSRLNEEHYDAIFNQSAILHQRLFKSAGTPWEGDSATLRADMIRAIQDWSNLISTDSVAQGKRTCNVPPLKYSDAIAHDTLELDARQKEADIAMEQMRNVLGVDILGWVPNDEYEATKAMAREIKAKMLEAAETDDDVTGVQNHFPFDDFDENS</sequence>